<dbReference type="InterPro" id="IPR052911">
    <property type="entry name" value="Corrinoid_activation_enz"/>
</dbReference>
<gene>
    <name evidence="2" type="ORF">SE15_08120</name>
</gene>
<evidence type="ECO:0000259" key="1">
    <source>
        <dbReference type="PROSITE" id="PS51085"/>
    </source>
</evidence>
<evidence type="ECO:0000313" key="3">
    <source>
        <dbReference type="Proteomes" id="UP000050544"/>
    </source>
</evidence>
<dbReference type="RefSeq" id="WP_054521611.1">
    <property type="nucleotide sequence ID" value="NZ_LGKO01000004.1"/>
</dbReference>
<dbReference type="PANTHER" id="PTHR42895">
    <property type="entry name" value="IRON-SULFUR CLUSTER-BINDING PROTEIN-RELATED"/>
    <property type="match status" value="1"/>
</dbReference>
<dbReference type="Gene3D" id="3.30.420.480">
    <property type="entry name" value="Domain of unknown function (DUF4445)"/>
    <property type="match status" value="1"/>
</dbReference>
<dbReference type="InterPro" id="IPR027980">
    <property type="entry name" value="RACo_C"/>
</dbReference>
<dbReference type="InterPro" id="IPR042259">
    <property type="entry name" value="Raco-like_middle_sf"/>
</dbReference>
<feature type="domain" description="2Fe-2S ferredoxin-type" evidence="1">
    <location>
        <begin position="2"/>
        <end position="97"/>
    </location>
</feature>
<dbReference type="AlphaFoldDB" id="A0A0P6XJ57"/>
<accession>A0A0P6XJ57</accession>
<evidence type="ECO:0000313" key="2">
    <source>
        <dbReference type="EMBL" id="KPL83205.1"/>
    </source>
</evidence>
<sequence length="630" mass="67568">MPEVVLLPENRSIGAQPGETLLEVLQREGLDLLAPCAGKGWCGKCVVAVEMADPNALSPVSSEEKVLLERRGYLEGWRLACHARVHGKVWVRVPETSQRRRWVKEKTLFSTEFLTEPTIQLLHVTLPGRMSFAEMGLTDLLEFVKNAVGKGHLEWVPSAGKRLFSLWQDGITEVTLTLCDDHNVIHVQPGFHVHGYGVAIDVGTTTLAVYLCDLIEGRILTSGSELNPQVAYGADIISRIGFVQTHPEGLRDLQQTLVKVLNGMIAKLACRVGISVEDIVEAVLVGNSVMHHLALGLDPSGLGSLPFEPVLRHALDIPAHQIGLSLAPAARLHVLPLKAGYVGADAVAAVLGSGIENIEGNALLVDMGTNGEIILKHGDRLICTSVPMGPVFEGAQITHGMRAEAGAVERVSFDPLRGRFVFSLIGQDRAMDKPNLKAKGLCGSAVIEIVAEALAAGLITPDGRIHEGQGAACIIRNSTHQLALEIVPAEASSTGSPLVLTQSDVRAVQLAKGALASSLTLLFERVGIRGEDLSAILLGGVFGTVLSPRHVMALGLLPSIRLDRIRGVGNVAGAGACMALLNRTLRCHAVDLVERMEYLLIPQDAGFQNHFINALRFPEQTEARKMLSYA</sequence>
<dbReference type="Pfam" id="PF14574">
    <property type="entry name" value="RACo_C_ter"/>
    <property type="match status" value="1"/>
</dbReference>
<name>A0A0P6XJ57_9CHLR</name>
<keyword evidence="3" id="KW-1185">Reference proteome</keyword>
<dbReference type="InterPro" id="IPR041414">
    <property type="entry name" value="Raco-like_middle"/>
</dbReference>
<dbReference type="PATRIC" id="fig|869279.4.peg.2353"/>
<comment type="caution">
    <text evidence="2">The sequence shown here is derived from an EMBL/GenBank/DDBJ whole genome shotgun (WGS) entry which is preliminary data.</text>
</comment>
<dbReference type="EMBL" id="LGKO01000004">
    <property type="protein sequence ID" value="KPL83205.1"/>
    <property type="molecule type" value="Genomic_DNA"/>
</dbReference>
<dbReference type="InterPro" id="IPR001041">
    <property type="entry name" value="2Fe-2S_ferredoxin-type"/>
</dbReference>
<dbReference type="Pfam" id="PF17651">
    <property type="entry name" value="Raco_middle"/>
    <property type="match status" value="1"/>
</dbReference>
<protein>
    <recommendedName>
        <fullName evidence="1">2Fe-2S ferredoxin-type domain-containing protein</fullName>
    </recommendedName>
</protein>
<dbReference type="SUPFAM" id="SSF54292">
    <property type="entry name" value="2Fe-2S ferredoxin-like"/>
    <property type="match status" value="1"/>
</dbReference>
<dbReference type="Proteomes" id="UP000050544">
    <property type="component" value="Unassembled WGS sequence"/>
</dbReference>
<dbReference type="Pfam" id="PF00111">
    <property type="entry name" value="Fer2"/>
    <property type="match status" value="1"/>
</dbReference>
<reference evidence="2 3" key="1">
    <citation type="submission" date="2015-07" db="EMBL/GenBank/DDBJ databases">
        <title>Whole genome sequence of Thermanaerothrix daxensis DSM 23592.</title>
        <authorList>
            <person name="Hemp J."/>
            <person name="Ward L.M."/>
            <person name="Pace L.A."/>
            <person name="Fischer W.W."/>
        </authorList>
    </citation>
    <scope>NUCLEOTIDE SEQUENCE [LARGE SCALE GENOMIC DNA]</scope>
    <source>
        <strain evidence="2 3">GNS-1</strain>
    </source>
</reference>
<dbReference type="STRING" id="869279.SE15_08120"/>
<dbReference type="GO" id="GO:0051536">
    <property type="term" value="F:iron-sulfur cluster binding"/>
    <property type="evidence" value="ECO:0007669"/>
    <property type="project" value="InterPro"/>
</dbReference>
<dbReference type="InterPro" id="IPR036010">
    <property type="entry name" value="2Fe-2S_ferredoxin-like_sf"/>
</dbReference>
<dbReference type="PANTHER" id="PTHR42895:SF2">
    <property type="entry name" value="IRON-SULFUR CLUSTER PROTEIN"/>
    <property type="match status" value="1"/>
</dbReference>
<dbReference type="InterPro" id="IPR012675">
    <property type="entry name" value="Beta-grasp_dom_sf"/>
</dbReference>
<proteinExistence type="predicted"/>
<dbReference type="PROSITE" id="PS51085">
    <property type="entry name" value="2FE2S_FER_2"/>
    <property type="match status" value="1"/>
</dbReference>
<organism evidence="2 3">
    <name type="scientific">Thermanaerothrix daxensis</name>
    <dbReference type="NCBI Taxonomy" id="869279"/>
    <lineage>
        <taxon>Bacteria</taxon>
        <taxon>Bacillati</taxon>
        <taxon>Chloroflexota</taxon>
        <taxon>Anaerolineae</taxon>
        <taxon>Anaerolineales</taxon>
        <taxon>Anaerolineaceae</taxon>
        <taxon>Thermanaerothrix</taxon>
    </lineage>
</organism>
<dbReference type="CDD" id="cd00207">
    <property type="entry name" value="fer2"/>
    <property type="match status" value="1"/>
</dbReference>
<dbReference type="Gene3D" id="3.10.20.30">
    <property type="match status" value="1"/>
</dbReference>